<keyword evidence="2 4" id="KW-0831">Ubiquinone biosynthesis</keyword>
<dbReference type="PANTHER" id="PTHR38683:SF1">
    <property type="entry name" value="CHORISMATE PYRUVATE-LYASE"/>
    <property type="match status" value="1"/>
</dbReference>
<proteinExistence type="inferred from homology"/>
<keyword evidence="3 4" id="KW-0456">Lyase</keyword>
<dbReference type="HAMAP" id="MF_01632">
    <property type="entry name" value="UbiC"/>
    <property type="match status" value="1"/>
</dbReference>
<dbReference type="OrthoDB" id="9789493at2"/>
<dbReference type="GO" id="GO:0005829">
    <property type="term" value="C:cytosol"/>
    <property type="evidence" value="ECO:0007669"/>
    <property type="project" value="TreeGrafter"/>
</dbReference>
<keyword evidence="6" id="KW-1185">Reference proteome</keyword>
<dbReference type="GO" id="GO:0042866">
    <property type="term" value="P:pyruvate biosynthetic process"/>
    <property type="evidence" value="ECO:0007669"/>
    <property type="project" value="UniProtKB-UniRule"/>
</dbReference>
<accession>A0A1Y6EB89</accession>
<keyword evidence="4" id="KW-0670">Pyruvate</keyword>
<comment type="pathway">
    <text evidence="4">Cofactor biosynthesis; ubiquinone biosynthesis.</text>
</comment>
<comment type="caution">
    <text evidence="4">Lacks conserved residue(s) required for the propagation of feature annotation.</text>
</comment>
<dbReference type="SUPFAM" id="SSF64288">
    <property type="entry name" value="Chorismate lyase-like"/>
    <property type="match status" value="1"/>
</dbReference>
<evidence type="ECO:0000313" key="5">
    <source>
        <dbReference type="EMBL" id="SMQ59776.1"/>
    </source>
</evidence>
<comment type="function">
    <text evidence="4">Removes the pyruvyl group from chorismate, with concomitant aromatization of the ring, to provide 4-hydroxybenzoate (4HB) for the ubiquinone pathway.</text>
</comment>
<dbReference type="UniPathway" id="UPA00232"/>
<dbReference type="InterPro" id="IPR028978">
    <property type="entry name" value="Chorismate_lyase_/UTRA_dom_sf"/>
</dbReference>
<evidence type="ECO:0000313" key="6">
    <source>
        <dbReference type="Proteomes" id="UP000194450"/>
    </source>
</evidence>
<comment type="catalytic activity">
    <reaction evidence="4">
        <text>chorismate = 4-hydroxybenzoate + pyruvate</text>
        <dbReference type="Rhea" id="RHEA:16505"/>
        <dbReference type="ChEBI" id="CHEBI:15361"/>
        <dbReference type="ChEBI" id="CHEBI:17879"/>
        <dbReference type="ChEBI" id="CHEBI:29748"/>
        <dbReference type="EC" id="4.1.3.40"/>
    </reaction>
</comment>
<dbReference type="Proteomes" id="UP000194450">
    <property type="component" value="Unassembled WGS sequence"/>
</dbReference>
<evidence type="ECO:0000256" key="1">
    <source>
        <dbReference type="ARBA" id="ARBA00022490"/>
    </source>
</evidence>
<sequence length="188" mass="20967">MHVLTNTIGEFPLGCAGNWQTADHYSLTPVQSDWLLDPESLTAKLKAQATQFRVSLLGQQPAPILPDEQKWLDEHAAGTVREVILWCDQKPWVFARSVFPQPALHDEQLNLSHLGERPLGEHLFRQPDLSRGPIEIAQFAPDTVLGNLHQQLGFASQPLWGRRSCFRAAGQQVLVAEVFIGAAAIYQE</sequence>
<dbReference type="Gene3D" id="3.40.1410.10">
    <property type="entry name" value="Chorismate lyase-like"/>
    <property type="match status" value="1"/>
</dbReference>
<protein>
    <recommendedName>
        <fullName evidence="4">Probable chorismate pyruvate-lyase</fullName>
        <shortName evidence="4">CL</shortName>
        <shortName evidence="4">CPL</shortName>
        <ecNumber evidence="4">4.1.3.40</ecNumber>
    </recommendedName>
</protein>
<feature type="binding site" evidence="4">
    <location>
        <position position="119"/>
    </location>
    <ligand>
        <name>substrate</name>
    </ligand>
</feature>
<dbReference type="RefSeq" id="WP_086433506.1">
    <property type="nucleotide sequence ID" value="NZ_FXWH01000001.1"/>
</dbReference>
<dbReference type="GO" id="GO:0008813">
    <property type="term" value="F:chorismate lyase activity"/>
    <property type="evidence" value="ECO:0007669"/>
    <property type="project" value="UniProtKB-UniRule"/>
</dbReference>
<keyword evidence="1 4" id="KW-0963">Cytoplasm</keyword>
<dbReference type="EMBL" id="FXWH01000001">
    <property type="protein sequence ID" value="SMQ59776.1"/>
    <property type="molecule type" value="Genomic_DNA"/>
</dbReference>
<dbReference type="Pfam" id="PF04345">
    <property type="entry name" value="Chor_lyase"/>
    <property type="match status" value="1"/>
</dbReference>
<comment type="similarity">
    <text evidence="4">Belongs to the UbiC family.</text>
</comment>
<dbReference type="PANTHER" id="PTHR38683">
    <property type="entry name" value="CHORISMATE PYRUVATE-LYASE"/>
    <property type="match status" value="1"/>
</dbReference>
<dbReference type="EC" id="4.1.3.40" evidence="4"/>
<evidence type="ECO:0000256" key="3">
    <source>
        <dbReference type="ARBA" id="ARBA00023239"/>
    </source>
</evidence>
<feature type="binding site" evidence="4">
    <location>
        <position position="177"/>
    </location>
    <ligand>
        <name>substrate</name>
    </ligand>
</feature>
<organism evidence="5 6">
    <name type="scientific">Pseudidiomarina planktonica</name>
    <dbReference type="NCBI Taxonomy" id="1323738"/>
    <lineage>
        <taxon>Bacteria</taxon>
        <taxon>Pseudomonadati</taxon>
        <taxon>Pseudomonadota</taxon>
        <taxon>Gammaproteobacteria</taxon>
        <taxon>Alteromonadales</taxon>
        <taxon>Idiomarinaceae</taxon>
        <taxon>Pseudidiomarina</taxon>
    </lineage>
</organism>
<dbReference type="InterPro" id="IPR007440">
    <property type="entry name" value="Chorismate--pyruvate_lyase"/>
</dbReference>
<gene>
    <name evidence="4" type="primary">ubiC</name>
    <name evidence="5" type="ORF">SAMN06297229_0316</name>
</gene>
<dbReference type="AlphaFoldDB" id="A0A1Y6EB89"/>
<dbReference type="GO" id="GO:0006744">
    <property type="term" value="P:ubiquinone biosynthetic process"/>
    <property type="evidence" value="ECO:0007669"/>
    <property type="project" value="UniProtKB-UniRule"/>
</dbReference>
<comment type="subcellular location">
    <subcellularLocation>
        <location evidence="4">Cytoplasm</location>
    </subcellularLocation>
</comment>
<evidence type="ECO:0000256" key="4">
    <source>
        <dbReference type="HAMAP-Rule" id="MF_01632"/>
    </source>
</evidence>
<evidence type="ECO:0000256" key="2">
    <source>
        <dbReference type="ARBA" id="ARBA00022688"/>
    </source>
</evidence>
<name>A0A1Y6EB89_9GAMM</name>
<feature type="binding site" evidence="4">
    <location>
        <position position="81"/>
    </location>
    <ligand>
        <name>substrate</name>
    </ligand>
</feature>
<reference evidence="6" key="1">
    <citation type="submission" date="2017-04" db="EMBL/GenBank/DDBJ databases">
        <authorList>
            <person name="Varghese N."/>
            <person name="Submissions S."/>
        </authorList>
    </citation>
    <scope>NUCLEOTIDE SEQUENCE [LARGE SCALE GENOMIC DNA]</scope>
</reference>